<feature type="domain" description="Putative restriction endonuclease" evidence="1">
    <location>
        <begin position="25"/>
        <end position="180"/>
    </location>
</feature>
<evidence type="ECO:0000259" key="1">
    <source>
        <dbReference type="Pfam" id="PF05685"/>
    </source>
</evidence>
<dbReference type="Gene3D" id="3.90.1570.10">
    <property type="entry name" value="tt1808, chain A"/>
    <property type="match status" value="1"/>
</dbReference>
<dbReference type="PANTHER" id="PTHR34107:SF4">
    <property type="entry name" value="SLL1222 PROTEIN"/>
    <property type="match status" value="1"/>
</dbReference>
<dbReference type="Pfam" id="PF05685">
    <property type="entry name" value="Uma2"/>
    <property type="match status" value="1"/>
</dbReference>
<comment type="caution">
    <text evidence="2">The sequence shown here is derived from an EMBL/GenBank/DDBJ whole genome shotgun (WGS) entry which is preliminary data.</text>
</comment>
<reference evidence="2 3" key="1">
    <citation type="submission" date="2022-11" db="EMBL/GenBank/DDBJ databases">
        <title>Minimal conservation of predation-associated metabolite biosynthetic gene clusters underscores biosynthetic potential of Myxococcota including descriptions for ten novel species: Archangium lansinium sp. nov., Myxococcus landrumus sp. nov., Nannocystis bai.</title>
        <authorList>
            <person name="Ahearne A."/>
            <person name="Stevens C."/>
            <person name="Dowd S."/>
        </authorList>
    </citation>
    <scope>NUCLEOTIDE SEQUENCE [LARGE SCALE GENOMIC DNA]</scope>
    <source>
        <strain evidence="2 3">NCWAL01</strain>
    </source>
</reference>
<dbReference type="InterPro" id="IPR008538">
    <property type="entry name" value="Uma2"/>
</dbReference>
<dbReference type="RefSeq" id="WP_272141805.1">
    <property type="nucleotide sequence ID" value="NZ_JAQNDM010000002.1"/>
</dbReference>
<sequence length="224" mass="24710">MVSETLVDQATYSVLNALPMGWVGEIVEEELVASPRPMAAQTRAAFMLGVELGEQLDTRRGGSGRWCFLRAPELHLGRDVLVPDLAGWRRDRVPLPPEPCAPFLTLSPDWVCEVLSPATRALDRTRKLPLYAQHGVSHAWFVDPEARTLEVFQRLKRGWLFCASYEGEALVRSEPFASLSMELGTLWLPAESDAPVRTGPRLGGSPSARSLAASAEILERYPSS</sequence>
<dbReference type="PANTHER" id="PTHR34107">
    <property type="entry name" value="SLL0198 PROTEIN-RELATED"/>
    <property type="match status" value="1"/>
</dbReference>
<evidence type="ECO:0000313" key="2">
    <source>
        <dbReference type="EMBL" id="MDC0711813.1"/>
    </source>
</evidence>
<accession>A0ABT5DGA5</accession>
<keyword evidence="2" id="KW-0255">Endonuclease</keyword>
<evidence type="ECO:0000313" key="3">
    <source>
        <dbReference type="Proteomes" id="UP001221838"/>
    </source>
</evidence>
<keyword evidence="2" id="KW-0378">Hydrolase</keyword>
<proteinExistence type="predicted"/>
<keyword evidence="2" id="KW-0540">Nuclease</keyword>
<organism evidence="2 3">
    <name type="scientific">Stigmatella ashevillensis</name>
    <dbReference type="NCBI Taxonomy" id="2995309"/>
    <lineage>
        <taxon>Bacteria</taxon>
        <taxon>Pseudomonadati</taxon>
        <taxon>Myxococcota</taxon>
        <taxon>Myxococcia</taxon>
        <taxon>Myxococcales</taxon>
        <taxon>Cystobacterineae</taxon>
        <taxon>Archangiaceae</taxon>
        <taxon>Stigmatella</taxon>
    </lineage>
</organism>
<dbReference type="InterPro" id="IPR012296">
    <property type="entry name" value="Nuclease_put_TT1808"/>
</dbReference>
<keyword evidence="3" id="KW-1185">Reference proteome</keyword>
<name>A0ABT5DGA5_9BACT</name>
<dbReference type="Proteomes" id="UP001221838">
    <property type="component" value="Unassembled WGS sequence"/>
</dbReference>
<dbReference type="InterPro" id="IPR011335">
    <property type="entry name" value="Restrct_endonuc-II-like"/>
</dbReference>
<dbReference type="SUPFAM" id="SSF52980">
    <property type="entry name" value="Restriction endonuclease-like"/>
    <property type="match status" value="1"/>
</dbReference>
<protein>
    <submittedName>
        <fullName evidence="2">Uma2 family endonuclease</fullName>
    </submittedName>
</protein>
<dbReference type="CDD" id="cd06260">
    <property type="entry name" value="DUF820-like"/>
    <property type="match status" value="1"/>
</dbReference>
<dbReference type="EMBL" id="JAQNDM010000002">
    <property type="protein sequence ID" value="MDC0711813.1"/>
    <property type="molecule type" value="Genomic_DNA"/>
</dbReference>
<dbReference type="GO" id="GO:0004519">
    <property type="term" value="F:endonuclease activity"/>
    <property type="evidence" value="ECO:0007669"/>
    <property type="project" value="UniProtKB-KW"/>
</dbReference>
<gene>
    <name evidence="2" type="ORF">POL68_25310</name>
</gene>